<dbReference type="AlphaFoldDB" id="A0A1Y2K4T5"/>
<proteinExistence type="predicted"/>
<dbReference type="GO" id="GO:0051213">
    <property type="term" value="F:dioxygenase activity"/>
    <property type="evidence" value="ECO:0007669"/>
    <property type="project" value="UniProtKB-KW"/>
</dbReference>
<evidence type="ECO:0000313" key="2">
    <source>
        <dbReference type="Proteomes" id="UP000194003"/>
    </source>
</evidence>
<reference evidence="1 2" key="1">
    <citation type="journal article" date="2016" name="BMC Genomics">
        <title>Combined genomic and structural analyses of a cultured magnetotactic bacterium reveals its niche adaptation to a dynamic environment.</title>
        <authorList>
            <person name="Araujo A.C."/>
            <person name="Morillo V."/>
            <person name="Cypriano J."/>
            <person name="Teixeira L.C."/>
            <person name="Leao P."/>
            <person name="Lyra S."/>
            <person name="Almeida L.G."/>
            <person name="Bazylinski D.A."/>
            <person name="Vasconcellos A.T."/>
            <person name="Abreu F."/>
            <person name="Lins U."/>
        </authorList>
    </citation>
    <scope>NUCLEOTIDE SEQUENCE [LARGE SCALE GENOMIC DNA]</scope>
    <source>
        <strain evidence="1 2">IT-1</strain>
    </source>
</reference>
<sequence>MRLIYAYGQPGYRQYFFEISHDSRISFFEWPGVEAPARRRHGEPASGPFTFDHFSIGVPDEKALWEIMGRLDGADFGCSDVIDHGYFLSIYTYDPNNIPIEFTCNAAGINVLEQADLRDHVAQTEALMHSDPNPKFWPPPDPIPVEEQLIVAGEGSEHFEQPSWMIRCITKPAD</sequence>
<evidence type="ECO:0000313" key="1">
    <source>
        <dbReference type="EMBL" id="OSM04390.1"/>
    </source>
</evidence>
<organism evidence="1 2">
    <name type="scientific">Magnetofaba australis IT-1</name>
    <dbReference type="NCBI Taxonomy" id="1434232"/>
    <lineage>
        <taxon>Bacteria</taxon>
        <taxon>Pseudomonadati</taxon>
        <taxon>Pseudomonadota</taxon>
        <taxon>Magnetococcia</taxon>
        <taxon>Magnetococcales</taxon>
        <taxon>Magnetococcaceae</taxon>
        <taxon>Magnetofaba</taxon>
    </lineage>
</organism>
<keyword evidence="1" id="KW-0223">Dioxygenase</keyword>
<accession>A0A1Y2K4T5</accession>
<protein>
    <submittedName>
        <fullName evidence="1">Putative glyoxalase/bleomycin resistance protein/dioxygenase</fullName>
    </submittedName>
</protein>
<comment type="caution">
    <text evidence="1">The sequence shown here is derived from an EMBL/GenBank/DDBJ whole genome shotgun (WGS) entry which is preliminary data.</text>
</comment>
<dbReference type="EMBL" id="LVJN01000019">
    <property type="protein sequence ID" value="OSM04390.1"/>
    <property type="molecule type" value="Genomic_DNA"/>
</dbReference>
<dbReference type="InterPro" id="IPR029068">
    <property type="entry name" value="Glyas_Bleomycin-R_OHBP_Dase"/>
</dbReference>
<keyword evidence="2" id="KW-1185">Reference proteome</keyword>
<dbReference type="SUPFAM" id="SSF54593">
    <property type="entry name" value="Glyoxalase/Bleomycin resistance protein/Dihydroxybiphenyl dioxygenase"/>
    <property type="match status" value="1"/>
</dbReference>
<dbReference type="Proteomes" id="UP000194003">
    <property type="component" value="Unassembled WGS sequence"/>
</dbReference>
<keyword evidence="1" id="KW-0560">Oxidoreductase</keyword>
<name>A0A1Y2K4T5_9PROT</name>
<dbReference type="Gene3D" id="3.10.180.10">
    <property type="entry name" value="2,3-Dihydroxybiphenyl 1,2-Dioxygenase, domain 1"/>
    <property type="match status" value="1"/>
</dbReference>
<gene>
    <name evidence="1" type="ORF">MAIT1_04295</name>
</gene>
<dbReference type="STRING" id="1434232.MAIT1_04295"/>